<dbReference type="EMBL" id="ML209387">
    <property type="protein sequence ID" value="TFK58402.1"/>
    <property type="molecule type" value="Genomic_DNA"/>
</dbReference>
<organism evidence="1 2">
    <name type="scientific">Pluteus cervinus</name>
    <dbReference type="NCBI Taxonomy" id="181527"/>
    <lineage>
        <taxon>Eukaryota</taxon>
        <taxon>Fungi</taxon>
        <taxon>Dikarya</taxon>
        <taxon>Basidiomycota</taxon>
        <taxon>Agaricomycotina</taxon>
        <taxon>Agaricomycetes</taxon>
        <taxon>Agaricomycetidae</taxon>
        <taxon>Agaricales</taxon>
        <taxon>Pluteineae</taxon>
        <taxon>Pluteaceae</taxon>
        <taxon>Pluteus</taxon>
    </lineage>
</organism>
<reference evidence="1 2" key="1">
    <citation type="journal article" date="2019" name="Nat. Ecol. Evol.">
        <title>Megaphylogeny resolves global patterns of mushroom evolution.</title>
        <authorList>
            <person name="Varga T."/>
            <person name="Krizsan K."/>
            <person name="Foldi C."/>
            <person name="Dima B."/>
            <person name="Sanchez-Garcia M."/>
            <person name="Sanchez-Ramirez S."/>
            <person name="Szollosi G.J."/>
            <person name="Szarkandi J.G."/>
            <person name="Papp V."/>
            <person name="Albert L."/>
            <person name="Andreopoulos W."/>
            <person name="Angelini C."/>
            <person name="Antonin V."/>
            <person name="Barry K.W."/>
            <person name="Bougher N.L."/>
            <person name="Buchanan P."/>
            <person name="Buyck B."/>
            <person name="Bense V."/>
            <person name="Catcheside P."/>
            <person name="Chovatia M."/>
            <person name="Cooper J."/>
            <person name="Damon W."/>
            <person name="Desjardin D."/>
            <person name="Finy P."/>
            <person name="Geml J."/>
            <person name="Haridas S."/>
            <person name="Hughes K."/>
            <person name="Justo A."/>
            <person name="Karasinski D."/>
            <person name="Kautmanova I."/>
            <person name="Kiss B."/>
            <person name="Kocsube S."/>
            <person name="Kotiranta H."/>
            <person name="LaButti K.M."/>
            <person name="Lechner B.E."/>
            <person name="Liimatainen K."/>
            <person name="Lipzen A."/>
            <person name="Lukacs Z."/>
            <person name="Mihaltcheva S."/>
            <person name="Morgado L.N."/>
            <person name="Niskanen T."/>
            <person name="Noordeloos M.E."/>
            <person name="Ohm R.A."/>
            <person name="Ortiz-Santana B."/>
            <person name="Ovrebo C."/>
            <person name="Racz N."/>
            <person name="Riley R."/>
            <person name="Savchenko A."/>
            <person name="Shiryaev A."/>
            <person name="Soop K."/>
            <person name="Spirin V."/>
            <person name="Szebenyi C."/>
            <person name="Tomsovsky M."/>
            <person name="Tulloss R.E."/>
            <person name="Uehling J."/>
            <person name="Grigoriev I.V."/>
            <person name="Vagvolgyi C."/>
            <person name="Papp T."/>
            <person name="Martin F.M."/>
            <person name="Miettinen O."/>
            <person name="Hibbett D.S."/>
            <person name="Nagy L.G."/>
        </authorList>
    </citation>
    <scope>NUCLEOTIDE SEQUENCE [LARGE SCALE GENOMIC DNA]</scope>
    <source>
        <strain evidence="1 2">NL-1719</strain>
    </source>
</reference>
<keyword evidence="2" id="KW-1185">Reference proteome</keyword>
<gene>
    <name evidence="1" type="ORF">BDN72DRAFT_873178</name>
</gene>
<evidence type="ECO:0000313" key="1">
    <source>
        <dbReference type="EMBL" id="TFK58402.1"/>
    </source>
</evidence>
<name>A0ACD3A0J0_9AGAR</name>
<dbReference type="Proteomes" id="UP000308600">
    <property type="component" value="Unassembled WGS sequence"/>
</dbReference>
<protein>
    <submittedName>
        <fullName evidence="1">Uncharacterized protein</fullName>
    </submittedName>
</protein>
<sequence>MMESLARMLNFNFRRVGLHFNHKENRIRCFPHVVNISVKTGLKYLTKAMVGEDDADFVSPEDVQEDDEQVPHDDADIDYLEVLEDDIIAMIRKLVNSIRASDQRREALAEAIRSGNEANEYDPPIREVSLLRDVDTRWSSIYLMIDRFLELYPYYRELGDLLFTDLQLRVVYDIREYLFLFHNVQQTVSADKTPTLSVVLPVYEDLLTLLEKTQPLLRNLSHAFEASIRKLKEYLGYARETKAYPLAMCTSYVLFHIILGWPCTNTSQS</sequence>
<evidence type="ECO:0000313" key="2">
    <source>
        <dbReference type="Proteomes" id="UP000308600"/>
    </source>
</evidence>
<accession>A0ACD3A0J0</accession>
<proteinExistence type="predicted"/>